<dbReference type="Gene3D" id="1.20.1280.50">
    <property type="match status" value="1"/>
</dbReference>
<comment type="caution">
    <text evidence="1">The sequence shown here is derived from an EMBL/GenBank/DDBJ whole genome shotgun (WGS) entry which is preliminary data.</text>
</comment>
<organism evidence="1 2">
    <name type="scientific">Agaricus bisporus var. burnettii</name>
    <dbReference type="NCBI Taxonomy" id="192524"/>
    <lineage>
        <taxon>Eukaryota</taxon>
        <taxon>Fungi</taxon>
        <taxon>Dikarya</taxon>
        <taxon>Basidiomycota</taxon>
        <taxon>Agaricomycotina</taxon>
        <taxon>Agaricomycetes</taxon>
        <taxon>Agaricomycetidae</taxon>
        <taxon>Agaricales</taxon>
        <taxon>Agaricineae</taxon>
        <taxon>Agaricaceae</taxon>
        <taxon>Agaricus</taxon>
    </lineage>
</organism>
<sequence>MESAKANPHCDYRPQDDYPYTLTNLVQISEQVNSLNNHIRDLFKIRSNLLHRSNQLRSLASTLPPEILSNIFRKLVDPDFALGEPSAPFRLRQSFTLSSVSTHWRNAALGTPQLWEDMHCIVPNNNQSVDNLISLLQHCSSCAHTLNILLSLPSFENDREVLHTLTQELFSSEIKEKVRSLTLCWPPAHWLSMIFRLPILRSLFILGYVASDRDNFRLYTLATVPTSLRSLHVEDVPMFDTPILRLCQNVEFCKYRPGSPIVPVSYSEPLILGKLERLIMPAGHGLQTVTSAGNLLMPSLKHLELEHRGFHDLDFYPDIIIHFCRQVSKTLLGLTIRCSGPQWSVDALRLLFKSLPHLREFHAEGWIVAPINVIQALISYKDSNREIDCLPRLTTLSLHEEPNDGGSLPSRSYFDLVLELLKCRRTNEGPLFHVDIAGRSLIGLGPELEEELKSVVENYQILVTNRKQKLPWL</sequence>
<accession>A0A8H7EV64</accession>
<reference evidence="1 2" key="1">
    <citation type="journal article" name="Sci. Rep.">
        <title>Telomere-to-telomere assembled and centromere annotated genomes of the two main subspecies of the button mushroom Agaricus bisporus reveal especially polymorphic chromosome ends.</title>
        <authorList>
            <person name="Sonnenberg A.S.M."/>
            <person name="Sedaghat-Telgerd N."/>
            <person name="Lavrijssen B."/>
            <person name="Ohm R.A."/>
            <person name="Hendrickx P.M."/>
            <person name="Scholtmeijer K."/>
            <person name="Baars J.J.P."/>
            <person name="van Peer A."/>
        </authorList>
    </citation>
    <scope>NUCLEOTIDE SEQUENCE [LARGE SCALE GENOMIC DNA]</scope>
    <source>
        <strain evidence="1 2">H119_p4</strain>
    </source>
</reference>
<dbReference type="AlphaFoldDB" id="A0A8H7EV64"/>
<dbReference type="EMBL" id="JABXXO010000016">
    <property type="protein sequence ID" value="KAF7760058.1"/>
    <property type="molecule type" value="Genomic_DNA"/>
</dbReference>
<proteinExistence type="predicted"/>
<evidence type="ECO:0000313" key="2">
    <source>
        <dbReference type="Proteomes" id="UP000629468"/>
    </source>
</evidence>
<name>A0A8H7EV64_AGABI</name>
<gene>
    <name evidence="1" type="ORF">Agabi119p4_11753</name>
</gene>
<protein>
    <recommendedName>
        <fullName evidence="3">F-box domain-containing protein</fullName>
    </recommendedName>
</protein>
<evidence type="ECO:0008006" key="3">
    <source>
        <dbReference type="Google" id="ProtNLM"/>
    </source>
</evidence>
<evidence type="ECO:0000313" key="1">
    <source>
        <dbReference type="EMBL" id="KAF7760058.1"/>
    </source>
</evidence>
<dbReference type="Proteomes" id="UP000629468">
    <property type="component" value="Unassembled WGS sequence"/>
</dbReference>